<gene>
    <name evidence="2" type="primary">SSCI38870.1</name>
</gene>
<feature type="signal peptide" evidence="1">
    <location>
        <begin position="1"/>
        <end position="30"/>
    </location>
</feature>
<dbReference type="EMBL" id="CCFA01002265">
    <property type="protein sequence ID" value="CDS00244.1"/>
    <property type="molecule type" value="Genomic_DNA"/>
</dbReference>
<protein>
    <submittedName>
        <fullName evidence="2">Uncharacterized protein</fullName>
    </submittedName>
</protein>
<evidence type="ECO:0000313" key="3">
    <source>
        <dbReference type="Proteomes" id="UP000242770"/>
    </source>
</evidence>
<keyword evidence="3" id="KW-1185">Reference proteome</keyword>
<organism evidence="2 3">
    <name type="scientific">Sporisorium scitamineum</name>
    <dbReference type="NCBI Taxonomy" id="49012"/>
    <lineage>
        <taxon>Eukaryota</taxon>
        <taxon>Fungi</taxon>
        <taxon>Dikarya</taxon>
        <taxon>Basidiomycota</taxon>
        <taxon>Ustilaginomycotina</taxon>
        <taxon>Ustilaginomycetes</taxon>
        <taxon>Ustilaginales</taxon>
        <taxon>Ustilaginaceae</taxon>
        <taxon>Sporisorium</taxon>
    </lineage>
</organism>
<name>A0A0F7RYR7_9BASI</name>
<evidence type="ECO:0000313" key="2">
    <source>
        <dbReference type="EMBL" id="CDS00244.1"/>
    </source>
</evidence>
<evidence type="ECO:0000256" key="1">
    <source>
        <dbReference type="SAM" id="SignalP"/>
    </source>
</evidence>
<dbReference type="Proteomes" id="UP000242770">
    <property type="component" value="Unassembled WGS sequence"/>
</dbReference>
<sequence length="155" mass="17288">MFKDSAMLNFAWHMALHWVPLLPIDSPCMGALPGTTDLLVPCSIRSLFATNGNFQWMVTAYDKVREALLHQAQLIKMISEFSTWVELVFLAFRHTLECCETMYTHIKAPAIFQVEATMLSAKTGLKVCVSGIACLTSDIEETGARDLHPSNSRGH</sequence>
<accession>A0A0F7RYR7</accession>
<feature type="chain" id="PRO_5002521555" evidence="1">
    <location>
        <begin position="31"/>
        <end position="155"/>
    </location>
</feature>
<proteinExistence type="predicted"/>
<keyword evidence="1" id="KW-0732">Signal</keyword>
<dbReference type="AlphaFoldDB" id="A0A0F7RYR7"/>
<reference evidence="3" key="1">
    <citation type="submission" date="2014-06" db="EMBL/GenBank/DDBJ databases">
        <authorList>
            <person name="Berkman P.J."/>
        </authorList>
    </citation>
    <scope>NUCLEOTIDE SEQUENCE [LARGE SCALE GENOMIC DNA]</scope>
</reference>